<proteinExistence type="predicted"/>
<dbReference type="SMART" id="SM00365">
    <property type="entry name" value="LRR_SD22"/>
    <property type="match status" value="4"/>
</dbReference>
<dbReference type="Pfam" id="PF13516">
    <property type="entry name" value="LRR_6"/>
    <property type="match status" value="1"/>
</dbReference>
<evidence type="ECO:0000256" key="2">
    <source>
        <dbReference type="ARBA" id="ARBA00022737"/>
    </source>
</evidence>
<dbReference type="SUPFAM" id="SSF52075">
    <property type="entry name" value="Outer arm dynein light chain 1"/>
    <property type="match status" value="1"/>
</dbReference>
<dbReference type="InterPro" id="IPR050576">
    <property type="entry name" value="Cilia_flagella_integrity"/>
</dbReference>
<dbReference type="Gramene" id="Pp3c10_9456V3.1">
    <property type="protein sequence ID" value="Pp3c10_9456V3.1"/>
    <property type="gene ID" value="Pp3c10_9456"/>
</dbReference>
<keyword evidence="2" id="KW-0677">Repeat</keyword>
<dbReference type="AlphaFoldDB" id="A0A2K1JYF0"/>
<dbReference type="InterPro" id="IPR025875">
    <property type="entry name" value="Leu-rich_rpt_4"/>
</dbReference>
<dbReference type="Pfam" id="PF12799">
    <property type="entry name" value="LRR_4"/>
    <property type="match status" value="2"/>
</dbReference>
<dbReference type="PANTHER" id="PTHR45973">
    <property type="entry name" value="PROTEIN PHOSPHATASE 1 REGULATORY SUBUNIT SDS22-RELATED"/>
    <property type="match status" value="1"/>
</dbReference>
<sequence length="199" mass="22976">MDCEFVMTKESMKKLCRELKLYSNCPELNDVIHLHQKGIRKIQALEEYIGLRTIYFECNAISKLEGLAPLINLQCLYLNQNCISQIEGLETLQQLEILDLADNQIKKVTGLSCLPCLRQLNLSGNFICHESDVIHLLDCKSLKSLDVSNNRIDNEKALEAERNMRLTIANEEAATRDHHRKEFEDIKIKAKRELAEKYL</sequence>
<evidence type="ECO:0000313" key="4">
    <source>
        <dbReference type="EnsemblPlants" id="Pp3c10_9456V3.1"/>
    </source>
</evidence>
<reference evidence="4" key="3">
    <citation type="submission" date="2020-12" db="UniProtKB">
        <authorList>
            <consortium name="EnsemblPlants"/>
        </authorList>
    </citation>
    <scope>IDENTIFICATION</scope>
</reference>
<dbReference type="InterPro" id="IPR001611">
    <property type="entry name" value="Leu-rich_rpt"/>
</dbReference>
<evidence type="ECO:0000256" key="1">
    <source>
        <dbReference type="ARBA" id="ARBA00022614"/>
    </source>
</evidence>
<reference evidence="3 5" key="2">
    <citation type="journal article" date="2018" name="Plant J.">
        <title>The Physcomitrella patens chromosome-scale assembly reveals moss genome structure and evolution.</title>
        <authorList>
            <person name="Lang D."/>
            <person name="Ullrich K.K."/>
            <person name="Murat F."/>
            <person name="Fuchs J."/>
            <person name="Jenkins J."/>
            <person name="Haas F.B."/>
            <person name="Piednoel M."/>
            <person name="Gundlach H."/>
            <person name="Van Bel M."/>
            <person name="Meyberg R."/>
            <person name="Vives C."/>
            <person name="Morata J."/>
            <person name="Symeonidi A."/>
            <person name="Hiss M."/>
            <person name="Muchero W."/>
            <person name="Kamisugi Y."/>
            <person name="Saleh O."/>
            <person name="Blanc G."/>
            <person name="Decker E.L."/>
            <person name="van Gessel N."/>
            <person name="Grimwood J."/>
            <person name="Hayes R.D."/>
            <person name="Graham S.W."/>
            <person name="Gunter L.E."/>
            <person name="McDaniel S.F."/>
            <person name="Hoernstein S.N.W."/>
            <person name="Larsson A."/>
            <person name="Li F.W."/>
            <person name="Perroud P.F."/>
            <person name="Phillips J."/>
            <person name="Ranjan P."/>
            <person name="Rokshar D.S."/>
            <person name="Rothfels C.J."/>
            <person name="Schneider L."/>
            <person name="Shu S."/>
            <person name="Stevenson D.W."/>
            <person name="Thummler F."/>
            <person name="Tillich M."/>
            <person name="Villarreal Aguilar J.C."/>
            <person name="Widiez T."/>
            <person name="Wong G.K."/>
            <person name="Wymore A."/>
            <person name="Zhang Y."/>
            <person name="Zimmer A.D."/>
            <person name="Quatrano R.S."/>
            <person name="Mayer K.F.X."/>
            <person name="Goodstein D."/>
            <person name="Casacuberta J.M."/>
            <person name="Vandepoele K."/>
            <person name="Reski R."/>
            <person name="Cuming A.C."/>
            <person name="Tuskan G.A."/>
            <person name="Maumus F."/>
            <person name="Salse J."/>
            <person name="Schmutz J."/>
            <person name="Rensing S.A."/>
        </authorList>
    </citation>
    <scope>NUCLEOTIDE SEQUENCE [LARGE SCALE GENOMIC DNA]</scope>
    <source>
        <strain evidence="4 5">cv. Gransden 2004</strain>
    </source>
</reference>
<keyword evidence="1" id="KW-0433">Leucine-rich repeat</keyword>
<dbReference type="PROSITE" id="PS51450">
    <property type="entry name" value="LRR"/>
    <property type="match status" value="4"/>
</dbReference>
<dbReference type="EnsemblPlants" id="Pp3c10_9456V3.1">
    <property type="protein sequence ID" value="Pp3c10_9456V3.1"/>
    <property type="gene ID" value="Pp3c10_9456"/>
</dbReference>
<keyword evidence="5" id="KW-1185">Reference proteome</keyword>
<gene>
    <name evidence="3" type="ORF">PHYPA_013654</name>
</gene>
<reference evidence="3 5" key="1">
    <citation type="journal article" date="2008" name="Science">
        <title>The Physcomitrella genome reveals evolutionary insights into the conquest of land by plants.</title>
        <authorList>
            <person name="Rensing S."/>
            <person name="Lang D."/>
            <person name="Zimmer A."/>
            <person name="Terry A."/>
            <person name="Salamov A."/>
            <person name="Shapiro H."/>
            <person name="Nishiyama T."/>
            <person name="Perroud P.-F."/>
            <person name="Lindquist E."/>
            <person name="Kamisugi Y."/>
            <person name="Tanahashi T."/>
            <person name="Sakakibara K."/>
            <person name="Fujita T."/>
            <person name="Oishi K."/>
            <person name="Shin-I T."/>
            <person name="Kuroki Y."/>
            <person name="Toyoda A."/>
            <person name="Suzuki Y."/>
            <person name="Hashimoto A."/>
            <person name="Yamaguchi K."/>
            <person name="Sugano A."/>
            <person name="Kohara Y."/>
            <person name="Fujiyama A."/>
            <person name="Anterola A."/>
            <person name="Aoki S."/>
            <person name="Ashton N."/>
            <person name="Barbazuk W.B."/>
            <person name="Barker E."/>
            <person name="Bennetzen J."/>
            <person name="Bezanilla M."/>
            <person name="Blankenship R."/>
            <person name="Cho S.H."/>
            <person name="Dutcher S."/>
            <person name="Estelle M."/>
            <person name="Fawcett J.A."/>
            <person name="Gundlach H."/>
            <person name="Hanada K."/>
            <person name="Heyl A."/>
            <person name="Hicks K.A."/>
            <person name="Hugh J."/>
            <person name="Lohr M."/>
            <person name="Mayer K."/>
            <person name="Melkozernov A."/>
            <person name="Murata T."/>
            <person name="Nelson D."/>
            <person name="Pils B."/>
            <person name="Prigge M."/>
            <person name="Reiss B."/>
            <person name="Renner T."/>
            <person name="Rombauts S."/>
            <person name="Rushton P."/>
            <person name="Sanderfoot A."/>
            <person name="Schween G."/>
            <person name="Shiu S.-H."/>
            <person name="Stueber K."/>
            <person name="Theodoulou F.L."/>
            <person name="Tu H."/>
            <person name="Van de Peer Y."/>
            <person name="Verrier P.J."/>
            <person name="Waters E."/>
            <person name="Wood A."/>
            <person name="Yang L."/>
            <person name="Cove D."/>
            <person name="Cuming A."/>
            <person name="Hasebe M."/>
            <person name="Lucas S."/>
            <person name="Mishler D.B."/>
            <person name="Reski R."/>
            <person name="Grigoriev I."/>
            <person name="Quatrano R.S."/>
            <person name="Boore J.L."/>
        </authorList>
    </citation>
    <scope>NUCLEOTIDE SEQUENCE [LARGE SCALE GENOMIC DNA]</scope>
    <source>
        <strain evidence="4 5">cv. Gransden 2004</strain>
    </source>
</reference>
<protein>
    <submittedName>
        <fullName evidence="3 4">Uncharacterized protein</fullName>
    </submittedName>
</protein>
<dbReference type="Gene3D" id="3.80.10.10">
    <property type="entry name" value="Ribonuclease Inhibitor"/>
    <property type="match status" value="1"/>
</dbReference>
<dbReference type="InParanoid" id="A0A2K1JYF0"/>
<organism evidence="3">
    <name type="scientific">Physcomitrium patens</name>
    <name type="common">Spreading-leaved earth moss</name>
    <name type="synonym">Physcomitrella patens</name>
    <dbReference type="NCBI Taxonomy" id="3218"/>
    <lineage>
        <taxon>Eukaryota</taxon>
        <taxon>Viridiplantae</taxon>
        <taxon>Streptophyta</taxon>
        <taxon>Embryophyta</taxon>
        <taxon>Bryophyta</taxon>
        <taxon>Bryophytina</taxon>
        <taxon>Bryopsida</taxon>
        <taxon>Funariidae</taxon>
        <taxon>Funariales</taxon>
        <taxon>Funariaceae</taxon>
        <taxon>Physcomitrium</taxon>
    </lineage>
</organism>
<evidence type="ECO:0000313" key="5">
    <source>
        <dbReference type="Proteomes" id="UP000006727"/>
    </source>
</evidence>
<accession>A0A2K1JYF0</accession>
<dbReference type="PANTHER" id="PTHR45973:SF32">
    <property type="entry name" value="DYNEIN ASSEMBLY FACTOR 1, AXONEMAL HOMOLOG"/>
    <property type="match status" value="1"/>
</dbReference>
<dbReference type="EMBL" id="ABEU02000010">
    <property type="protein sequence ID" value="PNR46535.1"/>
    <property type="molecule type" value="Genomic_DNA"/>
</dbReference>
<evidence type="ECO:0000313" key="3">
    <source>
        <dbReference type="EMBL" id="PNR46535.1"/>
    </source>
</evidence>
<dbReference type="Proteomes" id="UP000006727">
    <property type="component" value="Chromosome 10"/>
</dbReference>
<name>A0A2K1JYF0_PHYPA</name>
<dbReference type="InterPro" id="IPR032675">
    <property type="entry name" value="LRR_dom_sf"/>
</dbReference>